<dbReference type="EMBL" id="JBHTBS010000012">
    <property type="protein sequence ID" value="MFC7339061.1"/>
    <property type="molecule type" value="Genomic_DNA"/>
</dbReference>
<dbReference type="Proteomes" id="UP001596472">
    <property type="component" value="Unassembled WGS sequence"/>
</dbReference>
<reference evidence="3" key="1">
    <citation type="journal article" date="2019" name="Int. J. Syst. Evol. Microbiol.">
        <title>The Global Catalogue of Microorganisms (GCM) 10K type strain sequencing project: providing services to taxonomists for standard genome sequencing and annotation.</title>
        <authorList>
            <consortium name="The Broad Institute Genomics Platform"/>
            <consortium name="The Broad Institute Genome Sequencing Center for Infectious Disease"/>
            <person name="Wu L."/>
            <person name="Ma J."/>
        </authorList>
    </citation>
    <scope>NUCLEOTIDE SEQUENCE [LARGE SCALE GENOMIC DNA]</scope>
    <source>
        <strain evidence="3">CGMCC 4.1467</strain>
    </source>
</reference>
<name>A0ABW2L9E8_9BACT</name>
<evidence type="ECO:0000313" key="3">
    <source>
        <dbReference type="Proteomes" id="UP001596472"/>
    </source>
</evidence>
<dbReference type="Pfam" id="PF20461">
    <property type="entry name" value="DUF6714"/>
    <property type="match status" value="1"/>
</dbReference>
<comment type="caution">
    <text evidence="2">The sequence shown here is derived from an EMBL/GenBank/DDBJ whole genome shotgun (WGS) entry which is preliminary data.</text>
</comment>
<protein>
    <submittedName>
        <fullName evidence="2">DUF6714 family protein</fullName>
    </submittedName>
</protein>
<gene>
    <name evidence="2" type="ORF">ACFQY0_17845</name>
</gene>
<keyword evidence="3" id="KW-1185">Reference proteome</keyword>
<organism evidence="2 3">
    <name type="scientific">Haloferula chungangensis</name>
    <dbReference type="NCBI Taxonomy" id="1048331"/>
    <lineage>
        <taxon>Bacteria</taxon>
        <taxon>Pseudomonadati</taxon>
        <taxon>Verrucomicrobiota</taxon>
        <taxon>Verrucomicrobiia</taxon>
        <taxon>Verrucomicrobiales</taxon>
        <taxon>Verrucomicrobiaceae</taxon>
        <taxon>Haloferula</taxon>
    </lineage>
</organism>
<dbReference type="InterPro" id="IPR046560">
    <property type="entry name" value="DUF6714"/>
</dbReference>
<feature type="region of interest" description="Disordered" evidence="1">
    <location>
        <begin position="1"/>
        <end position="26"/>
    </location>
</feature>
<evidence type="ECO:0000256" key="1">
    <source>
        <dbReference type="SAM" id="MobiDB-lite"/>
    </source>
</evidence>
<dbReference type="RefSeq" id="WP_379715177.1">
    <property type="nucleotide sequence ID" value="NZ_JBHTBS010000012.1"/>
</dbReference>
<sequence length="182" mass="21542">MNRMTREMAKSMPSRKHHRDYEYPSSPIDRDLEAKQLRKRIIESFAGVTLGAGIGLWEAQAIDDRENDEVRLACRRRDETEDWSKLRLDTLQRCNSSPSFLDAEGFRFHLPAFMLSELEGRYGFAFFLSLIHNETLEFGRFELLDRVQRTIVRDYLIFISTDPDNAYFRDDIMDALNNYWTE</sequence>
<accession>A0ABW2L9E8</accession>
<proteinExistence type="predicted"/>
<evidence type="ECO:0000313" key="2">
    <source>
        <dbReference type="EMBL" id="MFC7339061.1"/>
    </source>
</evidence>